<feature type="chain" id="PRO_5003124241" description="SGNH hydrolase-type esterase domain-containing protein" evidence="1">
    <location>
        <begin position="20"/>
        <end position="599"/>
    </location>
</feature>
<dbReference type="KEGG" id="vcn:VOLCADRAFT_106525"/>
<sequence>MVSFLLKVLCLFHLTLAWANPDIERTKVHEDMLWQRSAHHMANVEVNKVALGGLLAPLLSYKFLLPMPQLRAGFAYAGSRTRLRRFVRDLVHGHRPLKIGAVGGRWALVRKILHVHLNGAIVLLHIKTILIPIVAAEPSSLPILNFKGKKRKNSKYKNRSVTWGQGVSNRANASWFGLVAHWLARGYPSVNITARNGAVPATQASYMVMCLDQWVDPDVDLVFVEYILNNGIDDRVFNNPVVQVMERLIRRLMDLPGKPAVVLMQASIFVRLSVCLSLRPPISPRRSGRLNRTRHFPCRTHPSPGTGALAQYYDVQYLSLRTALYRLAAVDQKDGFRWNQMFVDHHPGDAGNHVMADLVAYMIQNTALDLMLDPITVAETQALDQALPPPMYDGNVPPAASMCLTGERFSDAVVFSSGFNYTNEGTSPDKPKWGYVATSPGATLVMRFDTSRPHMSPSDLVSLYLFHLKSYEHMGMAGLTCTAGCYCDAVEVDGHVAEHWSQMCHARFQVSQAAACEVTLTVLSTTNSGEHKFKVSGMILSEDHDSAKMMDGTANPEGRPYVQLDGQPENLRRRRSLMLGTAASVAAHADADAASPSRS</sequence>
<accession>D8U7T1</accession>
<evidence type="ECO:0000256" key="1">
    <source>
        <dbReference type="SAM" id="SignalP"/>
    </source>
</evidence>
<dbReference type="GeneID" id="9621470"/>
<keyword evidence="3" id="KW-1185">Reference proteome</keyword>
<evidence type="ECO:0000313" key="3">
    <source>
        <dbReference type="Proteomes" id="UP000001058"/>
    </source>
</evidence>
<dbReference type="AlphaFoldDB" id="D8U7T1"/>
<reference evidence="2 3" key="1">
    <citation type="journal article" date="2010" name="Science">
        <title>Genomic analysis of organismal complexity in the multicellular green alga Volvox carteri.</title>
        <authorList>
            <person name="Prochnik S.E."/>
            <person name="Umen J."/>
            <person name="Nedelcu A.M."/>
            <person name="Hallmann A."/>
            <person name="Miller S.M."/>
            <person name="Nishii I."/>
            <person name="Ferris P."/>
            <person name="Kuo A."/>
            <person name="Mitros T."/>
            <person name="Fritz-Laylin L.K."/>
            <person name="Hellsten U."/>
            <person name="Chapman J."/>
            <person name="Simakov O."/>
            <person name="Rensing S.A."/>
            <person name="Terry A."/>
            <person name="Pangilinan J."/>
            <person name="Kapitonov V."/>
            <person name="Jurka J."/>
            <person name="Salamov A."/>
            <person name="Shapiro H."/>
            <person name="Schmutz J."/>
            <person name="Grimwood J."/>
            <person name="Lindquist E."/>
            <person name="Lucas S."/>
            <person name="Grigoriev I.V."/>
            <person name="Schmitt R."/>
            <person name="Kirk D."/>
            <person name="Rokhsar D.S."/>
        </authorList>
    </citation>
    <scope>NUCLEOTIDE SEQUENCE [LARGE SCALE GENOMIC DNA]</scope>
    <source>
        <strain evidence="3">f. Nagariensis / Eve</strain>
    </source>
</reference>
<organism evidence="3">
    <name type="scientific">Volvox carteri f. nagariensis</name>
    <dbReference type="NCBI Taxonomy" id="3068"/>
    <lineage>
        <taxon>Eukaryota</taxon>
        <taxon>Viridiplantae</taxon>
        <taxon>Chlorophyta</taxon>
        <taxon>core chlorophytes</taxon>
        <taxon>Chlorophyceae</taxon>
        <taxon>CS clade</taxon>
        <taxon>Chlamydomonadales</taxon>
        <taxon>Volvocaceae</taxon>
        <taxon>Volvox</taxon>
    </lineage>
</organism>
<keyword evidence="1" id="KW-0732">Signal</keyword>
<dbReference type="InterPro" id="IPR036514">
    <property type="entry name" value="SGNH_hydro_sf"/>
</dbReference>
<dbReference type="EMBL" id="GL378366">
    <property type="protein sequence ID" value="EFJ44198.1"/>
    <property type="molecule type" value="Genomic_DNA"/>
</dbReference>
<gene>
    <name evidence="2" type="ORF">VOLCADRAFT_106525</name>
</gene>
<protein>
    <recommendedName>
        <fullName evidence="4">SGNH hydrolase-type esterase domain-containing protein</fullName>
    </recommendedName>
</protein>
<dbReference type="PANTHER" id="PTHR34407:SF1">
    <property type="entry name" value="SGNH HYDROLASE-TYPE ESTERASE DOMAIN-CONTAINING PROTEIN"/>
    <property type="match status" value="1"/>
</dbReference>
<dbReference type="Gene3D" id="3.40.50.1110">
    <property type="entry name" value="SGNH hydrolase"/>
    <property type="match status" value="1"/>
</dbReference>
<dbReference type="SUPFAM" id="SSF52266">
    <property type="entry name" value="SGNH hydrolase"/>
    <property type="match status" value="1"/>
</dbReference>
<dbReference type="InParanoid" id="D8U7T1"/>
<name>D8U7T1_VOLCA</name>
<dbReference type="OrthoDB" id="532422at2759"/>
<dbReference type="Proteomes" id="UP000001058">
    <property type="component" value="Unassembled WGS sequence"/>
</dbReference>
<dbReference type="RefSeq" id="XP_002954792.1">
    <property type="nucleotide sequence ID" value="XM_002954746.1"/>
</dbReference>
<evidence type="ECO:0008006" key="4">
    <source>
        <dbReference type="Google" id="ProtNLM"/>
    </source>
</evidence>
<dbReference type="PANTHER" id="PTHR34407">
    <property type="entry name" value="EXPRESSED PROTEIN"/>
    <property type="match status" value="1"/>
</dbReference>
<proteinExistence type="predicted"/>
<feature type="signal peptide" evidence="1">
    <location>
        <begin position="1"/>
        <end position="19"/>
    </location>
</feature>
<evidence type="ECO:0000313" key="2">
    <source>
        <dbReference type="EMBL" id="EFJ44198.1"/>
    </source>
</evidence>